<dbReference type="OrthoDB" id="5338390at2"/>
<dbReference type="eggNOG" id="COG0770">
    <property type="taxonomic scope" value="Bacteria"/>
</dbReference>
<organism evidence="1 2">
    <name type="scientific">Nautilia profundicola (strain ATCC BAA-1463 / DSM 18972 / AmH)</name>
    <dbReference type="NCBI Taxonomy" id="598659"/>
    <lineage>
        <taxon>Bacteria</taxon>
        <taxon>Pseudomonadati</taxon>
        <taxon>Campylobacterota</taxon>
        <taxon>Epsilonproteobacteria</taxon>
        <taxon>Nautiliales</taxon>
        <taxon>Nautiliaceae</taxon>
        <taxon>Nautilia</taxon>
    </lineage>
</organism>
<sequence length="291" mass="34062">MKIETLVNLIGGELLNSPYISEVTSFTNEFEKANRGSCFFVKDSNDIEYAVKNGAYAIVSEKYENIIDNEIAWIKVDSIKQAVIDVFKYENLKTKIFFCDELTEHIIEKMNVNDNVIVLKSYEDLLRALNINNKFLITSDKKFSELFSNIEVLLSKKTDLEQLSLFKSRFQNVELNLPYVYKDEFSRALKFFEDNSLKFTLEFELERFKPVFVDYKLREVEYGESEKVLILGIKNDRFFFKELNYLIANTKHAKTLIVNEENQAVLKEGFNFAMLVDFDIDLNKEEEGSLF</sequence>
<accession>B9L5J7</accession>
<gene>
    <name evidence="1" type="ordered locus">NAMH_1242</name>
</gene>
<protein>
    <recommendedName>
        <fullName evidence="3">Ferrochelatase</fullName>
    </recommendedName>
</protein>
<dbReference type="RefSeq" id="WP_015902323.1">
    <property type="nucleotide sequence ID" value="NC_012115.1"/>
</dbReference>
<dbReference type="STRING" id="598659.NAMH_1242"/>
<reference evidence="1 2" key="1">
    <citation type="journal article" date="2009" name="PLoS Genet.">
        <title>Adaptations to submarine hydrothermal environments exemplified by the genome of Nautilia profundicola.</title>
        <authorList>
            <person name="Campbell B.J."/>
            <person name="Smith J.L."/>
            <person name="Hanson T.E."/>
            <person name="Klotz M.G."/>
            <person name="Stein L.Y."/>
            <person name="Lee C.K."/>
            <person name="Wu D."/>
            <person name="Robinson J.M."/>
            <person name="Khouri H.M."/>
            <person name="Eisen J.A."/>
            <person name="Cary S.C."/>
        </authorList>
    </citation>
    <scope>NUCLEOTIDE SEQUENCE [LARGE SCALE GENOMIC DNA]</scope>
    <source>
        <strain evidence="2">ATCC BAA-1463 / DSM 18972 / AmH</strain>
    </source>
</reference>
<evidence type="ECO:0000313" key="1">
    <source>
        <dbReference type="EMBL" id="ACM93271.1"/>
    </source>
</evidence>
<evidence type="ECO:0000313" key="2">
    <source>
        <dbReference type="Proteomes" id="UP000000448"/>
    </source>
</evidence>
<dbReference type="KEGG" id="nam:NAMH_1242"/>
<keyword evidence="2" id="KW-1185">Reference proteome</keyword>
<dbReference type="Proteomes" id="UP000000448">
    <property type="component" value="Chromosome"/>
</dbReference>
<name>B9L5J7_NAUPA</name>
<dbReference type="AlphaFoldDB" id="B9L5J7"/>
<dbReference type="HOGENOM" id="CLU_054536_0_0_7"/>
<dbReference type="EMBL" id="CP001279">
    <property type="protein sequence ID" value="ACM93271.1"/>
    <property type="molecule type" value="Genomic_DNA"/>
</dbReference>
<proteinExistence type="predicted"/>
<evidence type="ECO:0008006" key="3">
    <source>
        <dbReference type="Google" id="ProtNLM"/>
    </source>
</evidence>